<evidence type="ECO:0000256" key="7">
    <source>
        <dbReference type="ARBA" id="ARBA00022723"/>
    </source>
</evidence>
<keyword evidence="7 12" id="KW-0479">Metal-binding</keyword>
<dbReference type="Proteomes" id="UP001139028">
    <property type="component" value="Unassembled WGS sequence"/>
</dbReference>
<evidence type="ECO:0000256" key="5">
    <source>
        <dbReference type="ARBA" id="ARBA00022617"/>
    </source>
</evidence>
<keyword evidence="8 12" id="KW-0249">Electron transport</keyword>
<evidence type="ECO:0000256" key="13">
    <source>
        <dbReference type="SAM" id="MobiDB-lite"/>
    </source>
</evidence>
<dbReference type="GO" id="GO:0019646">
    <property type="term" value="P:aerobic electron transport chain"/>
    <property type="evidence" value="ECO:0007669"/>
    <property type="project" value="InterPro"/>
</dbReference>
<evidence type="ECO:0000313" key="14">
    <source>
        <dbReference type="EMBL" id="MCO1335449.1"/>
    </source>
</evidence>
<feature type="transmembrane region" description="Helical" evidence="12">
    <location>
        <begin position="319"/>
        <end position="342"/>
    </location>
</feature>
<evidence type="ECO:0000256" key="11">
    <source>
        <dbReference type="ARBA" id="ARBA00023136"/>
    </source>
</evidence>
<evidence type="ECO:0000256" key="4">
    <source>
        <dbReference type="ARBA" id="ARBA00022475"/>
    </source>
</evidence>
<dbReference type="GO" id="GO:0016682">
    <property type="term" value="F:oxidoreductase activity, acting on diphenols and related substances as donors, oxygen as acceptor"/>
    <property type="evidence" value="ECO:0007669"/>
    <property type="project" value="TreeGrafter"/>
</dbReference>
<gene>
    <name evidence="14" type="ORF">MO867_14010</name>
</gene>
<keyword evidence="10 12" id="KW-0408">Iron</keyword>
<proteinExistence type="inferred from homology"/>
<feature type="transmembrane region" description="Helical" evidence="12">
    <location>
        <begin position="400"/>
        <end position="419"/>
    </location>
</feature>
<dbReference type="GO" id="GO:0020037">
    <property type="term" value="F:heme binding"/>
    <property type="evidence" value="ECO:0007669"/>
    <property type="project" value="TreeGrafter"/>
</dbReference>
<feature type="transmembrane region" description="Helical" evidence="12">
    <location>
        <begin position="12"/>
        <end position="34"/>
    </location>
</feature>
<keyword evidence="9 12" id="KW-1133">Transmembrane helix</keyword>
<evidence type="ECO:0000313" key="15">
    <source>
        <dbReference type="Proteomes" id="UP001139028"/>
    </source>
</evidence>
<evidence type="ECO:0000256" key="1">
    <source>
        <dbReference type="ARBA" id="ARBA00004651"/>
    </source>
</evidence>
<keyword evidence="3 12" id="KW-0813">Transport</keyword>
<comment type="similarity">
    <text evidence="2 12">Belongs to the cytochrome ubiquinol oxidase subunit 1 family.</text>
</comment>
<keyword evidence="15" id="KW-1185">Reference proteome</keyword>
<feature type="transmembrane region" description="Helical" evidence="12">
    <location>
        <begin position="130"/>
        <end position="151"/>
    </location>
</feature>
<protein>
    <submittedName>
        <fullName evidence="14">Cytochrome ubiquinol oxidase subunit I</fullName>
    </submittedName>
</protein>
<dbReference type="GO" id="GO:0009055">
    <property type="term" value="F:electron transfer activity"/>
    <property type="evidence" value="ECO:0007669"/>
    <property type="project" value="UniProtKB-UniRule"/>
</dbReference>
<keyword evidence="11 12" id="KW-0472">Membrane</keyword>
<dbReference type="Pfam" id="PF01654">
    <property type="entry name" value="Cyt_bd_oxida_I"/>
    <property type="match status" value="1"/>
</dbReference>
<evidence type="ECO:0000256" key="6">
    <source>
        <dbReference type="ARBA" id="ARBA00022692"/>
    </source>
</evidence>
<evidence type="ECO:0000256" key="3">
    <source>
        <dbReference type="ARBA" id="ARBA00022448"/>
    </source>
</evidence>
<name>A0A9X2ENG0_9GAMM</name>
<evidence type="ECO:0000256" key="8">
    <source>
        <dbReference type="ARBA" id="ARBA00022982"/>
    </source>
</evidence>
<reference evidence="14" key="1">
    <citation type="journal article" date="2022" name="Arch. Microbiol.">
        <title>Microbulbifer okhotskensis sp. nov., isolated from a deep bottom sediment of the Okhotsk Sea.</title>
        <authorList>
            <person name="Romanenko L."/>
            <person name="Kurilenko V."/>
            <person name="Otstavnykh N."/>
            <person name="Velansky P."/>
            <person name="Isaeva M."/>
            <person name="Mikhailov V."/>
        </authorList>
    </citation>
    <scope>NUCLEOTIDE SEQUENCE</scope>
    <source>
        <strain evidence="14">OS29</strain>
    </source>
</reference>
<dbReference type="GO" id="GO:0005886">
    <property type="term" value="C:plasma membrane"/>
    <property type="evidence" value="ECO:0007669"/>
    <property type="project" value="UniProtKB-SubCell"/>
</dbReference>
<dbReference type="AlphaFoldDB" id="A0A9X2ENG0"/>
<dbReference type="PANTHER" id="PTHR30365">
    <property type="entry name" value="CYTOCHROME D UBIQUINOL OXIDASE"/>
    <property type="match status" value="1"/>
</dbReference>
<accession>A0A9X2ENG0</accession>
<feature type="transmembrane region" description="Helical" evidence="12">
    <location>
        <begin position="95"/>
        <end position="118"/>
    </location>
</feature>
<dbReference type="GO" id="GO:0046872">
    <property type="term" value="F:metal ion binding"/>
    <property type="evidence" value="ECO:0007669"/>
    <property type="project" value="UniProtKB-UniRule"/>
</dbReference>
<feature type="transmembrane region" description="Helical" evidence="12">
    <location>
        <begin position="216"/>
        <end position="235"/>
    </location>
</feature>
<organism evidence="14 15">
    <name type="scientific">Microbulbifer okhotskensis</name>
    <dbReference type="NCBI Taxonomy" id="2926617"/>
    <lineage>
        <taxon>Bacteria</taxon>
        <taxon>Pseudomonadati</taxon>
        <taxon>Pseudomonadota</taxon>
        <taxon>Gammaproteobacteria</taxon>
        <taxon>Cellvibrionales</taxon>
        <taxon>Microbulbiferaceae</taxon>
        <taxon>Microbulbifer</taxon>
    </lineage>
</organism>
<dbReference type="EMBL" id="JALBWM010000063">
    <property type="protein sequence ID" value="MCO1335449.1"/>
    <property type="molecule type" value="Genomic_DNA"/>
</dbReference>
<feature type="transmembrane region" description="Helical" evidence="12">
    <location>
        <begin position="185"/>
        <end position="204"/>
    </location>
</feature>
<dbReference type="GO" id="GO:0070069">
    <property type="term" value="C:cytochrome complex"/>
    <property type="evidence" value="ECO:0007669"/>
    <property type="project" value="UniProtKB-UniRule"/>
</dbReference>
<dbReference type="RefSeq" id="WP_252469976.1">
    <property type="nucleotide sequence ID" value="NZ_JALBWM010000063.1"/>
</dbReference>
<keyword evidence="6 12" id="KW-0812">Transmembrane</keyword>
<evidence type="ECO:0000256" key="2">
    <source>
        <dbReference type="ARBA" id="ARBA00009819"/>
    </source>
</evidence>
<sequence>MLDTLILSRIQFATNISFHILFPTITIALAWIVFFFKLRYDQTNNPVWMRAYRFWVKIFALTFALGVVSGITMSFQFGTNWPGFMAQVGNIAGPLLGYEVLTAFFLEATFLGIMLFGINRVPSKIHTLSAFIVALATTLSAFWIIALNSWMQTPAGFEMRDGVAYPASWMEIIFNASFPYRLTHMLLASGLTASFFVAGISAYRILKGDPKRAPRLALKTGLILAAVFIPLQIYMGDLHGLNTFEHQPQKVAAMEGVWETERGAPLLLFAIPDAAERTNHLAVGIPKMASLILTHEWEGEIKGINEFADNHPPVAPVFFAFRIMVGIGLLMLVVAWGGVYLLRRGELPRWMLKTLVAMTFSGWIATLAGWYVTEIGRQPWLVTGVLKTADAVTPIPPSHVGFSLTLYLIVYVILLYAYIRTLKVMALKSVKVEEFETQELLAGSSLTNLPKPPKKAPKKDNKGETK</sequence>
<dbReference type="InterPro" id="IPR002585">
    <property type="entry name" value="Cyt-d_ubiquinol_oxidase_su_1"/>
</dbReference>
<comment type="subcellular location">
    <subcellularLocation>
        <location evidence="12">Cell inner membrane</location>
    </subcellularLocation>
    <subcellularLocation>
        <location evidence="1">Cell membrane</location>
        <topology evidence="1">Multi-pass membrane protein</topology>
    </subcellularLocation>
</comment>
<feature type="region of interest" description="Disordered" evidence="13">
    <location>
        <begin position="445"/>
        <end position="466"/>
    </location>
</feature>
<comment type="caution">
    <text evidence="14">The sequence shown here is derived from an EMBL/GenBank/DDBJ whole genome shotgun (WGS) entry which is preliminary data.</text>
</comment>
<feature type="transmembrane region" description="Helical" evidence="12">
    <location>
        <begin position="54"/>
        <end position="75"/>
    </location>
</feature>
<keyword evidence="4 12" id="KW-1003">Cell membrane</keyword>
<dbReference type="PANTHER" id="PTHR30365:SF14">
    <property type="entry name" value="CYTOCHROME BD MENAQUINOL OXIDASE SUBUNIT I-RELATED"/>
    <property type="match status" value="1"/>
</dbReference>
<evidence type="ECO:0000256" key="10">
    <source>
        <dbReference type="ARBA" id="ARBA00023004"/>
    </source>
</evidence>
<keyword evidence="5 12" id="KW-0349">Heme</keyword>
<dbReference type="PIRSF" id="PIRSF006446">
    <property type="entry name" value="Cyt_quinol_oxidase_1"/>
    <property type="match status" value="1"/>
</dbReference>
<evidence type="ECO:0000256" key="12">
    <source>
        <dbReference type="PIRNR" id="PIRNR006446"/>
    </source>
</evidence>
<feature type="transmembrane region" description="Helical" evidence="12">
    <location>
        <begin position="354"/>
        <end position="372"/>
    </location>
</feature>
<evidence type="ECO:0000256" key="9">
    <source>
        <dbReference type="ARBA" id="ARBA00022989"/>
    </source>
</evidence>